<accession>A0A2P2FZE4</accession>
<feature type="domain" description="Beta-ketoacyl-[acyl-carrier-protein] synthase III C-terminal" evidence="3">
    <location>
        <begin position="224"/>
        <end position="312"/>
    </location>
</feature>
<dbReference type="Gene3D" id="3.40.47.10">
    <property type="match status" value="2"/>
</dbReference>
<evidence type="ECO:0000259" key="3">
    <source>
        <dbReference type="Pfam" id="PF08541"/>
    </source>
</evidence>
<evidence type="ECO:0000313" key="4">
    <source>
        <dbReference type="EMBL" id="KFU82087.1"/>
    </source>
</evidence>
<evidence type="ECO:0000256" key="2">
    <source>
        <dbReference type="ARBA" id="ARBA00023315"/>
    </source>
</evidence>
<organism evidence="4 5">
    <name type="scientific">Amycolatopsis lurida NRRL 2430</name>
    <dbReference type="NCBI Taxonomy" id="1460371"/>
    <lineage>
        <taxon>Bacteria</taxon>
        <taxon>Bacillati</taxon>
        <taxon>Actinomycetota</taxon>
        <taxon>Actinomycetes</taxon>
        <taxon>Pseudonocardiales</taxon>
        <taxon>Pseudonocardiaceae</taxon>
        <taxon>Amycolatopsis</taxon>
    </lineage>
</organism>
<dbReference type="CDD" id="cd00827">
    <property type="entry name" value="init_cond_enzymes"/>
    <property type="match status" value="1"/>
</dbReference>
<dbReference type="AlphaFoldDB" id="A0A2P2FZE4"/>
<evidence type="ECO:0000256" key="1">
    <source>
        <dbReference type="ARBA" id="ARBA00022679"/>
    </source>
</evidence>
<keyword evidence="2" id="KW-0012">Acyltransferase</keyword>
<dbReference type="InterPro" id="IPR013747">
    <property type="entry name" value="ACP_syn_III_C"/>
</dbReference>
<dbReference type="EMBL" id="JFBM01000004">
    <property type="protein sequence ID" value="KFU82087.1"/>
    <property type="molecule type" value="Genomic_DNA"/>
</dbReference>
<sequence>MMGATTLERVESFVPERSVRIEELGEHLGLRRAELGVFRKFYGLDSLRFDPGMDLFDLLMPAAKRALAALPAGRRIDRLVFAHTTQALAPADVDIAQELARRLGLVDVEAFALSHQACVSSLGAIDVAAELLRAEGETAGYALMVTGERAFSPIVQLIPNTAIMADAASACLLTVDGDGDVVHSFVTKTLGEYAEWLALTPEQNTEFGRLYGPRLAEVILAAVAEAGCGFDDIDLVIPHNVNALAWRQTVKALEAPPEKFFLENIPKLSHCFSSDVFLNYTTLRENGRLVDGARYVLVTVGLGATFGAMVITHRTRGSGT</sequence>
<dbReference type="SUPFAM" id="SSF53901">
    <property type="entry name" value="Thiolase-like"/>
    <property type="match status" value="1"/>
</dbReference>
<keyword evidence="5" id="KW-1185">Reference proteome</keyword>
<dbReference type="PANTHER" id="PTHR34069">
    <property type="entry name" value="3-OXOACYL-[ACYL-CARRIER-PROTEIN] SYNTHASE 3"/>
    <property type="match status" value="1"/>
</dbReference>
<dbReference type="InterPro" id="IPR016039">
    <property type="entry name" value="Thiolase-like"/>
</dbReference>
<keyword evidence="1" id="KW-0808">Transferase</keyword>
<protein>
    <submittedName>
        <fullName evidence="4">3-oxoacyl-ACP synthase</fullName>
    </submittedName>
</protein>
<dbReference type="Proteomes" id="UP000256220">
    <property type="component" value="Unassembled WGS sequence"/>
</dbReference>
<dbReference type="Pfam" id="PF08541">
    <property type="entry name" value="ACP_syn_III_C"/>
    <property type="match status" value="1"/>
</dbReference>
<proteinExistence type="predicted"/>
<name>A0A2P2FZE4_AMYLU</name>
<dbReference type="PANTHER" id="PTHR34069:SF2">
    <property type="entry name" value="BETA-KETOACYL-[ACYL-CARRIER-PROTEIN] SYNTHASE III"/>
    <property type="match status" value="1"/>
</dbReference>
<comment type="caution">
    <text evidence="4">The sequence shown here is derived from an EMBL/GenBank/DDBJ whole genome shotgun (WGS) entry which is preliminary data.</text>
</comment>
<dbReference type="GO" id="GO:0016746">
    <property type="term" value="F:acyltransferase activity"/>
    <property type="evidence" value="ECO:0007669"/>
    <property type="project" value="UniProtKB-KW"/>
</dbReference>
<reference evidence="4 5" key="1">
    <citation type="journal article" date="2014" name="Genome Announc.">
        <title>Draft Genome Sequence of Amycolatopsis lurida NRRL 2430, Producer of the Glycopeptide Family Antibiotic Ristocetin.</title>
        <authorList>
            <person name="Kwun M.J."/>
            <person name="Hong H.J."/>
        </authorList>
    </citation>
    <scope>NUCLEOTIDE SEQUENCE [LARGE SCALE GENOMIC DNA]</scope>
    <source>
        <strain evidence="4 5">NRRL 2430</strain>
    </source>
</reference>
<dbReference type="GO" id="GO:0044550">
    <property type="term" value="P:secondary metabolite biosynthetic process"/>
    <property type="evidence" value="ECO:0007669"/>
    <property type="project" value="TreeGrafter"/>
</dbReference>
<gene>
    <name evidence="4" type="ORF">BB31_07040</name>
</gene>
<evidence type="ECO:0000313" key="5">
    <source>
        <dbReference type="Proteomes" id="UP000256220"/>
    </source>
</evidence>